<keyword evidence="2" id="KW-0547">Nucleotide-binding</keyword>
<keyword evidence="7" id="KW-1185">Reference proteome</keyword>
<dbReference type="SUPFAM" id="SSF52540">
    <property type="entry name" value="P-loop containing nucleoside triphosphate hydrolases"/>
    <property type="match status" value="2"/>
</dbReference>
<evidence type="ECO:0000313" key="7">
    <source>
        <dbReference type="Proteomes" id="UP001501599"/>
    </source>
</evidence>
<evidence type="ECO:0000256" key="2">
    <source>
        <dbReference type="ARBA" id="ARBA00022741"/>
    </source>
</evidence>
<dbReference type="PANTHER" id="PTHR19211">
    <property type="entry name" value="ATP-BINDING TRANSPORT PROTEIN-RELATED"/>
    <property type="match status" value="1"/>
</dbReference>
<dbReference type="GO" id="GO:0005524">
    <property type="term" value="F:ATP binding"/>
    <property type="evidence" value="ECO:0007669"/>
    <property type="project" value="UniProtKB-KW"/>
</dbReference>
<sequence>MEDTVSSTIQLTHVSVVWPDGTVALDDVSGTFGPGTTGLVGRNGTGKSTLLRLVAGDLDPTSGTVTASASAVTLPQSLPSHPGSVADALGIASIRAAIAAIEGGDVDPARFDAVADRWGVDAEALAALQTAGVAGDASLLDRPMRSLSGGEAIRVGLAAIRLSGAPIALLDEPSNNLDADARADLVAAIRGWPGTLVVASHDRALLEHVDRIAEIHGHELRTFDGPWSVYEEAVAIEQAAARRHLQDADQQHRRERADRIVAAERRQQAEAAGRRRQAAGGIPKIVANGLAGRSEQTSAASRRLHRGREATAMAAIATAEEAVRDDRSIRIAMPETRVPNGTTVVELAAPGGPIVVRGPERIALAGRNGSGKTTLLRAIAEWPARPSRAAVATVSHRIAEVGMLAQRTEVDESATLVEVLRAANPQASPHAARAMLARFLFRGDDGARTAAGLSGGERLRLALARLLLADPAPRLLLLDEPTNDLDVDAIGSLVEALAGYEGALVVISHDERFLADVGVTRRWTVEGGAVRDEPVR</sequence>
<feature type="region of interest" description="Disordered" evidence="4">
    <location>
        <begin position="286"/>
        <end position="306"/>
    </location>
</feature>
<dbReference type="InterPro" id="IPR027417">
    <property type="entry name" value="P-loop_NTPase"/>
</dbReference>
<accession>A0ABP5MPG5</accession>
<evidence type="ECO:0000256" key="1">
    <source>
        <dbReference type="ARBA" id="ARBA00022737"/>
    </source>
</evidence>
<dbReference type="PANTHER" id="PTHR19211:SF6">
    <property type="entry name" value="BLL7188 PROTEIN"/>
    <property type="match status" value="1"/>
</dbReference>
<dbReference type="InterPro" id="IPR003439">
    <property type="entry name" value="ABC_transporter-like_ATP-bd"/>
</dbReference>
<evidence type="ECO:0000256" key="4">
    <source>
        <dbReference type="SAM" id="MobiDB-lite"/>
    </source>
</evidence>
<comment type="caution">
    <text evidence="6">The sequence shown here is derived from an EMBL/GenBank/DDBJ whole genome shotgun (WGS) entry which is preliminary data.</text>
</comment>
<organism evidence="6 7">
    <name type="scientific">Agrococcus versicolor</name>
    <dbReference type="NCBI Taxonomy" id="501482"/>
    <lineage>
        <taxon>Bacteria</taxon>
        <taxon>Bacillati</taxon>
        <taxon>Actinomycetota</taxon>
        <taxon>Actinomycetes</taxon>
        <taxon>Micrococcales</taxon>
        <taxon>Microbacteriaceae</taxon>
        <taxon>Agrococcus</taxon>
    </lineage>
</organism>
<name>A0ABP5MPG5_9MICO</name>
<evidence type="ECO:0000313" key="6">
    <source>
        <dbReference type="EMBL" id="GAA2176524.1"/>
    </source>
</evidence>
<dbReference type="InterPro" id="IPR003593">
    <property type="entry name" value="AAA+_ATPase"/>
</dbReference>
<proteinExistence type="predicted"/>
<evidence type="ECO:0000259" key="5">
    <source>
        <dbReference type="PROSITE" id="PS50893"/>
    </source>
</evidence>
<dbReference type="Gene3D" id="3.40.50.300">
    <property type="entry name" value="P-loop containing nucleotide triphosphate hydrolases"/>
    <property type="match status" value="2"/>
</dbReference>
<evidence type="ECO:0000256" key="3">
    <source>
        <dbReference type="ARBA" id="ARBA00022840"/>
    </source>
</evidence>
<dbReference type="InterPro" id="IPR050611">
    <property type="entry name" value="ABCF"/>
</dbReference>
<dbReference type="Pfam" id="PF00005">
    <property type="entry name" value="ABC_tran"/>
    <property type="match status" value="2"/>
</dbReference>
<feature type="domain" description="ABC transporter" evidence="5">
    <location>
        <begin position="9"/>
        <end position="242"/>
    </location>
</feature>
<keyword evidence="3 6" id="KW-0067">ATP-binding</keyword>
<keyword evidence="1" id="KW-0677">Repeat</keyword>
<dbReference type="SMART" id="SM00382">
    <property type="entry name" value="AAA"/>
    <property type="match status" value="2"/>
</dbReference>
<reference evidence="7" key="1">
    <citation type="journal article" date="2019" name="Int. J. Syst. Evol. Microbiol.">
        <title>The Global Catalogue of Microorganisms (GCM) 10K type strain sequencing project: providing services to taxonomists for standard genome sequencing and annotation.</title>
        <authorList>
            <consortium name="The Broad Institute Genomics Platform"/>
            <consortium name="The Broad Institute Genome Sequencing Center for Infectious Disease"/>
            <person name="Wu L."/>
            <person name="Ma J."/>
        </authorList>
    </citation>
    <scope>NUCLEOTIDE SEQUENCE [LARGE SCALE GENOMIC DNA]</scope>
    <source>
        <strain evidence="7">JCM 16026</strain>
    </source>
</reference>
<gene>
    <name evidence="6" type="ORF">GCM10009846_30660</name>
</gene>
<dbReference type="EMBL" id="BAAAQT010000008">
    <property type="protein sequence ID" value="GAA2176524.1"/>
    <property type="molecule type" value="Genomic_DNA"/>
</dbReference>
<dbReference type="Proteomes" id="UP001501599">
    <property type="component" value="Unassembled WGS sequence"/>
</dbReference>
<dbReference type="PROSITE" id="PS50893">
    <property type="entry name" value="ABC_TRANSPORTER_2"/>
    <property type="match status" value="1"/>
</dbReference>
<protein>
    <submittedName>
        <fullName evidence="6">ATP-binding cassette domain-containing protein</fullName>
    </submittedName>
</protein>